<accession>A0A067M238</accession>
<dbReference type="InParanoid" id="A0A067M238"/>
<protein>
    <submittedName>
        <fullName evidence="1">Uncharacterized protein</fullName>
    </submittedName>
</protein>
<evidence type="ECO:0000313" key="1">
    <source>
        <dbReference type="EMBL" id="KDQ05922.1"/>
    </source>
</evidence>
<dbReference type="HOGENOM" id="CLU_1250783_0_0_1"/>
<dbReference type="Proteomes" id="UP000027195">
    <property type="component" value="Unassembled WGS sequence"/>
</dbReference>
<dbReference type="AlphaFoldDB" id="A0A067M238"/>
<keyword evidence="2" id="KW-1185">Reference proteome</keyword>
<reference evidence="2" key="1">
    <citation type="journal article" date="2014" name="Proc. Natl. Acad. Sci. U.S.A.">
        <title>Extensive sampling of basidiomycete genomes demonstrates inadequacy of the white-rot/brown-rot paradigm for wood decay fungi.</title>
        <authorList>
            <person name="Riley R."/>
            <person name="Salamov A.A."/>
            <person name="Brown D.W."/>
            <person name="Nagy L.G."/>
            <person name="Floudas D."/>
            <person name="Held B.W."/>
            <person name="Levasseur A."/>
            <person name="Lombard V."/>
            <person name="Morin E."/>
            <person name="Otillar R."/>
            <person name="Lindquist E.A."/>
            <person name="Sun H."/>
            <person name="LaButti K.M."/>
            <person name="Schmutz J."/>
            <person name="Jabbour D."/>
            <person name="Luo H."/>
            <person name="Baker S.E."/>
            <person name="Pisabarro A.G."/>
            <person name="Walton J.D."/>
            <person name="Blanchette R.A."/>
            <person name="Henrissat B."/>
            <person name="Martin F."/>
            <person name="Cullen D."/>
            <person name="Hibbett D.S."/>
            <person name="Grigoriev I.V."/>
        </authorList>
    </citation>
    <scope>NUCLEOTIDE SEQUENCE [LARGE SCALE GENOMIC DNA]</scope>
    <source>
        <strain evidence="2">FD-172 SS1</strain>
    </source>
</reference>
<dbReference type="OrthoDB" id="3236341at2759"/>
<evidence type="ECO:0000313" key="2">
    <source>
        <dbReference type="Proteomes" id="UP000027195"/>
    </source>
</evidence>
<proteinExistence type="predicted"/>
<gene>
    <name evidence="1" type="ORF">BOTBODRAFT_279762</name>
</gene>
<name>A0A067M238_BOTB1</name>
<dbReference type="EMBL" id="KL198171">
    <property type="protein sequence ID" value="KDQ05922.1"/>
    <property type="molecule type" value="Genomic_DNA"/>
</dbReference>
<sequence length="216" mass="24022">MFSLLLQVRDSRVVGSGVTFSISSALKKNIRKYGIAALLTPNLSRYYKGPCVKVVLDIIKAHRFDLPPDIEKDRARWQLVESEVKEQLTSLKGTMKNTLGKSLSTAEEDAVDILTLGIALVGSSEIKLTVRHLAQIAFLRAVLAEHGVADTKYWPAVDKKLAKLREDAGKDKFKESQVFKRTLENDLAKYGHPTAEAGAAQSQLPAWQEDVERLFD</sequence>
<organism evidence="1 2">
    <name type="scientific">Botryobasidium botryosum (strain FD-172 SS1)</name>
    <dbReference type="NCBI Taxonomy" id="930990"/>
    <lineage>
        <taxon>Eukaryota</taxon>
        <taxon>Fungi</taxon>
        <taxon>Dikarya</taxon>
        <taxon>Basidiomycota</taxon>
        <taxon>Agaricomycotina</taxon>
        <taxon>Agaricomycetes</taxon>
        <taxon>Cantharellales</taxon>
        <taxon>Botryobasidiaceae</taxon>
        <taxon>Botryobasidium</taxon>
    </lineage>
</organism>